<dbReference type="InterPro" id="IPR000073">
    <property type="entry name" value="AB_hydrolase_1"/>
</dbReference>
<accession>A0A3D9ZLI1</accession>
<organism evidence="2 3">
    <name type="scientific">Asanoa ferruginea</name>
    <dbReference type="NCBI Taxonomy" id="53367"/>
    <lineage>
        <taxon>Bacteria</taxon>
        <taxon>Bacillati</taxon>
        <taxon>Actinomycetota</taxon>
        <taxon>Actinomycetes</taxon>
        <taxon>Micromonosporales</taxon>
        <taxon>Micromonosporaceae</taxon>
        <taxon>Asanoa</taxon>
    </lineage>
</organism>
<reference evidence="2 3" key="1">
    <citation type="submission" date="2018-08" db="EMBL/GenBank/DDBJ databases">
        <title>Sequencing the genomes of 1000 actinobacteria strains.</title>
        <authorList>
            <person name="Klenk H.-P."/>
        </authorList>
    </citation>
    <scope>NUCLEOTIDE SEQUENCE [LARGE SCALE GENOMIC DNA]</scope>
    <source>
        <strain evidence="2 3">DSM 44099</strain>
    </source>
</reference>
<dbReference type="Proteomes" id="UP000256913">
    <property type="component" value="Unassembled WGS sequence"/>
</dbReference>
<dbReference type="PANTHER" id="PTHR43194:SF2">
    <property type="entry name" value="PEROXISOMAL MEMBRANE PROTEIN LPX1"/>
    <property type="match status" value="1"/>
</dbReference>
<dbReference type="AlphaFoldDB" id="A0A3D9ZLI1"/>
<evidence type="ECO:0000313" key="2">
    <source>
        <dbReference type="EMBL" id="REF97709.1"/>
    </source>
</evidence>
<gene>
    <name evidence="2" type="ORF">DFJ67_3713</name>
</gene>
<dbReference type="SUPFAM" id="SSF53474">
    <property type="entry name" value="alpha/beta-Hydrolases"/>
    <property type="match status" value="1"/>
</dbReference>
<dbReference type="InterPro" id="IPR029058">
    <property type="entry name" value="AB_hydrolase_fold"/>
</dbReference>
<sequence length="277" mass="29143">MERITARDGATIVLHSTGAGPGIVVVHGGGVDISIYHRLAAALADRFTVHLYNRRGRADAPPRTSPYTFDEDIDDLAAVLDHTGAGNVIGHSSGGFIALTAALRLPIARLALYDAAISIDGSFPAAWLGAARAAAAAGDIARAMALTAGGINTHQVTSRWPLPVQTAICRLFLRTPIGRMMGDLLPMTLDESALIHAADSPASRWAAVTAEVLLACGANGPRYYAPANEALARTIPRARTLEIPRSGHDAINRAHPRMIDPLATFFGAEVTNPRVSP</sequence>
<dbReference type="OrthoDB" id="63519at2"/>
<dbReference type="PANTHER" id="PTHR43194">
    <property type="entry name" value="HYDROLASE ALPHA/BETA FOLD FAMILY"/>
    <property type="match status" value="1"/>
</dbReference>
<dbReference type="EMBL" id="QUMQ01000001">
    <property type="protein sequence ID" value="REF97709.1"/>
    <property type="molecule type" value="Genomic_DNA"/>
</dbReference>
<dbReference type="Gene3D" id="3.40.50.1820">
    <property type="entry name" value="alpha/beta hydrolase"/>
    <property type="match status" value="1"/>
</dbReference>
<dbReference type="InterPro" id="IPR050228">
    <property type="entry name" value="Carboxylesterase_BioH"/>
</dbReference>
<evidence type="ECO:0000313" key="3">
    <source>
        <dbReference type="Proteomes" id="UP000256913"/>
    </source>
</evidence>
<evidence type="ECO:0000259" key="1">
    <source>
        <dbReference type="Pfam" id="PF12697"/>
    </source>
</evidence>
<proteinExistence type="predicted"/>
<keyword evidence="3" id="KW-1185">Reference proteome</keyword>
<dbReference type="GO" id="GO:0003824">
    <property type="term" value="F:catalytic activity"/>
    <property type="evidence" value="ECO:0007669"/>
    <property type="project" value="UniProtKB-ARBA"/>
</dbReference>
<dbReference type="RefSeq" id="WP_116069119.1">
    <property type="nucleotide sequence ID" value="NZ_BONB01000071.1"/>
</dbReference>
<comment type="caution">
    <text evidence="2">The sequence shown here is derived from an EMBL/GenBank/DDBJ whole genome shotgun (WGS) entry which is preliminary data.</text>
</comment>
<protein>
    <submittedName>
        <fullName evidence="2">Pimeloyl-ACP methyl ester carboxylesterase</fullName>
    </submittedName>
</protein>
<dbReference type="Pfam" id="PF12697">
    <property type="entry name" value="Abhydrolase_6"/>
    <property type="match status" value="1"/>
</dbReference>
<feature type="domain" description="AB hydrolase-1" evidence="1">
    <location>
        <begin position="23"/>
        <end position="256"/>
    </location>
</feature>
<name>A0A3D9ZLI1_9ACTN</name>